<dbReference type="GO" id="GO:0008270">
    <property type="term" value="F:zinc ion binding"/>
    <property type="evidence" value="ECO:0007669"/>
    <property type="project" value="UniProtKB-KW"/>
</dbReference>
<proteinExistence type="predicted"/>
<dbReference type="SUPFAM" id="SSF52540">
    <property type="entry name" value="P-loop containing nucleoside triphosphate hydrolases"/>
    <property type="match status" value="1"/>
</dbReference>
<evidence type="ECO:0000256" key="2">
    <source>
        <dbReference type="ARBA" id="ARBA00022737"/>
    </source>
</evidence>
<evidence type="ECO:0000256" key="4">
    <source>
        <dbReference type="ARBA" id="ARBA00022833"/>
    </source>
</evidence>
<keyword evidence="1" id="KW-0479">Metal-binding</keyword>
<name>A0A2J6RXB1_HYAVF</name>
<dbReference type="Proteomes" id="UP000235786">
    <property type="component" value="Unassembled WGS sequence"/>
</dbReference>
<dbReference type="InterPro" id="IPR054471">
    <property type="entry name" value="GPIID_WHD"/>
</dbReference>
<dbReference type="InterPro" id="IPR056884">
    <property type="entry name" value="NPHP3-like_N"/>
</dbReference>
<dbReference type="Pfam" id="PF24809">
    <property type="entry name" value="DUF7708"/>
    <property type="match status" value="1"/>
</dbReference>
<dbReference type="PANTHER" id="PTHR10039:SF14">
    <property type="entry name" value="NACHT DOMAIN-CONTAINING PROTEIN"/>
    <property type="match status" value="1"/>
</dbReference>
<dbReference type="InterPro" id="IPR036236">
    <property type="entry name" value="Znf_C2H2_sf"/>
</dbReference>
<dbReference type="Gene3D" id="3.40.50.300">
    <property type="entry name" value="P-loop containing nucleotide triphosphate hydrolases"/>
    <property type="match status" value="1"/>
</dbReference>
<dbReference type="STRING" id="1149755.A0A2J6RXB1"/>
<dbReference type="OrthoDB" id="21416at2759"/>
<dbReference type="SUPFAM" id="SSF57667">
    <property type="entry name" value="beta-beta-alpha zinc fingers"/>
    <property type="match status" value="1"/>
</dbReference>
<dbReference type="InterPro" id="IPR027417">
    <property type="entry name" value="P-loop_NTPase"/>
</dbReference>
<organism evidence="7 8">
    <name type="scientific">Hyaloscypha variabilis (strain UAMH 11265 / GT02V1 / F)</name>
    <name type="common">Meliniomyces variabilis</name>
    <dbReference type="NCBI Taxonomy" id="1149755"/>
    <lineage>
        <taxon>Eukaryota</taxon>
        <taxon>Fungi</taxon>
        <taxon>Dikarya</taxon>
        <taxon>Ascomycota</taxon>
        <taxon>Pezizomycotina</taxon>
        <taxon>Leotiomycetes</taxon>
        <taxon>Helotiales</taxon>
        <taxon>Hyaloscyphaceae</taxon>
        <taxon>Hyaloscypha</taxon>
        <taxon>Hyaloscypha variabilis</taxon>
    </lineage>
</organism>
<keyword evidence="3 5" id="KW-0863">Zinc-finger</keyword>
<evidence type="ECO:0000313" key="7">
    <source>
        <dbReference type="EMBL" id="PMD43143.1"/>
    </source>
</evidence>
<dbReference type="SMART" id="SM00355">
    <property type="entry name" value="ZnF_C2H2"/>
    <property type="match status" value="4"/>
</dbReference>
<dbReference type="FunFam" id="3.30.160.60:FF:002343">
    <property type="entry name" value="Zinc finger protein 33A"/>
    <property type="match status" value="1"/>
</dbReference>
<dbReference type="Pfam" id="PF22939">
    <property type="entry name" value="WHD_GPIID"/>
    <property type="match status" value="1"/>
</dbReference>
<keyword evidence="8" id="KW-1185">Reference proteome</keyword>
<protein>
    <recommendedName>
        <fullName evidence="6">C2H2-type domain-containing protein</fullName>
    </recommendedName>
</protein>
<evidence type="ECO:0000259" key="6">
    <source>
        <dbReference type="PROSITE" id="PS50157"/>
    </source>
</evidence>
<feature type="domain" description="C2H2-type" evidence="6">
    <location>
        <begin position="914"/>
        <end position="939"/>
    </location>
</feature>
<dbReference type="Pfam" id="PF24883">
    <property type="entry name" value="NPHP3_N"/>
    <property type="match status" value="1"/>
</dbReference>
<evidence type="ECO:0000256" key="3">
    <source>
        <dbReference type="ARBA" id="ARBA00022771"/>
    </source>
</evidence>
<keyword evidence="4" id="KW-0862">Zinc</keyword>
<dbReference type="AlphaFoldDB" id="A0A2J6RXB1"/>
<dbReference type="PROSITE" id="PS50157">
    <property type="entry name" value="ZINC_FINGER_C2H2_2"/>
    <property type="match status" value="2"/>
</dbReference>
<evidence type="ECO:0000313" key="8">
    <source>
        <dbReference type="Proteomes" id="UP000235786"/>
    </source>
</evidence>
<keyword evidence="2" id="KW-0677">Repeat</keyword>
<dbReference type="Gene3D" id="3.30.160.60">
    <property type="entry name" value="Classic Zinc Finger"/>
    <property type="match status" value="2"/>
</dbReference>
<evidence type="ECO:0000256" key="5">
    <source>
        <dbReference type="PROSITE-ProRule" id="PRU00042"/>
    </source>
</evidence>
<dbReference type="Pfam" id="PF00096">
    <property type="entry name" value="zf-C2H2"/>
    <property type="match status" value="2"/>
</dbReference>
<dbReference type="EMBL" id="KZ613942">
    <property type="protein sequence ID" value="PMD43143.1"/>
    <property type="molecule type" value="Genomic_DNA"/>
</dbReference>
<sequence>MSTVEESFEVILANFKNKLTPKERHDFQFVTLSDVRETAIRIQKDQETLKNMMNMRRLESFLEAMKQFGEVIGIFANASIFVAFVWGPLKFILQTAHTWTDSFEHILDAYSQIGDHMPLLEQYRDLFGQKPHMRRVLALIYTDILKFHKKAVRIFRADIWRQLFRSIWKDFDTRFQGLLENLRLHRQMIVDQAGLLHMEESQRSNQAMIDHIQSYARDRKEKMERLKKKEENDKDIKYRKILTWFSAAATTPQDHHDFSEIRKESAGNGQWILQNNEVRNWREMDPPTTSILWLNGIPGAGKTILASVVVDDCLNDDSYTTSYFYCRLDDEQKNDCISIYRGLLSQLLCKCRELIPFCYDKYTSSGEVTLSSTTLAETLLRVFFEKIPKHFVIIDGLDECNQAQRKLLFTFFNSMVDRCDEREPGKLRVLFVSQNFPDIAKALQTATVVSLTLEDNKKDIKAYIKDWSKRIAELYELSTKEAEFIEEATMIRSQGMFLFVKLVMENLLAQGSRRYLQEELNDYPFPNGIGEAYERILKRLEATLKGRQWQIVRKLLGWMVCAKRPLKWREIQAAVSIDAEKETIDFFNEKIRGSVEDYCGSLIRVLSGDRVELVHTTAKMHIRASAYIRPSAVECRLATLCLRYLTFECFHDDMRKEDLELYTTQGFLSLQDYASAKWHHHIRAIIQTHIQDFGTDDETQDALQEFEIGLTEFSTRYETEIMLPRIVPQARDECEPFQIYPFWDKLLQVWNHVHQQDGKGPEARKEIGIKALSEVIVRNRVIIEGLSLLPRHADELTAFYGDRHFKCPRPTCFYFHEGFKDAKSRNQHLNRHDRPFTCVFPDCSIAEFGFSSNKDLEKHKKLFHPEVTDQAANFTAPPKVISTTQWRCDLCDKRFTRGFHLRSHQRSHAGERPFKCDECGRAFTRNNDRKRHEKLHTRR</sequence>
<dbReference type="PROSITE" id="PS00028">
    <property type="entry name" value="ZINC_FINGER_C2H2_1"/>
    <property type="match status" value="2"/>
</dbReference>
<dbReference type="InterPro" id="IPR013087">
    <property type="entry name" value="Znf_C2H2_type"/>
</dbReference>
<reference evidence="7 8" key="1">
    <citation type="submission" date="2016-04" db="EMBL/GenBank/DDBJ databases">
        <title>A degradative enzymes factory behind the ericoid mycorrhizal symbiosis.</title>
        <authorList>
            <consortium name="DOE Joint Genome Institute"/>
            <person name="Martino E."/>
            <person name="Morin E."/>
            <person name="Grelet G."/>
            <person name="Kuo A."/>
            <person name="Kohler A."/>
            <person name="Daghino S."/>
            <person name="Barry K."/>
            <person name="Choi C."/>
            <person name="Cichocki N."/>
            <person name="Clum A."/>
            <person name="Copeland A."/>
            <person name="Hainaut M."/>
            <person name="Haridas S."/>
            <person name="Labutti K."/>
            <person name="Lindquist E."/>
            <person name="Lipzen A."/>
            <person name="Khouja H.-R."/>
            <person name="Murat C."/>
            <person name="Ohm R."/>
            <person name="Olson A."/>
            <person name="Spatafora J."/>
            <person name="Veneault-Fourrey C."/>
            <person name="Henrissat B."/>
            <person name="Grigoriev I."/>
            <person name="Martin F."/>
            <person name="Perotto S."/>
        </authorList>
    </citation>
    <scope>NUCLEOTIDE SEQUENCE [LARGE SCALE GENOMIC DNA]</scope>
    <source>
        <strain evidence="7 8">F</strain>
    </source>
</reference>
<evidence type="ECO:0000256" key="1">
    <source>
        <dbReference type="ARBA" id="ARBA00022723"/>
    </source>
</evidence>
<feature type="domain" description="C2H2-type" evidence="6">
    <location>
        <begin position="886"/>
        <end position="913"/>
    </location>
</feature>
<dbReference type="InterPro" id="IPR056125">
    <property type="entry name" value="DUF7708"/>
</dbReference>
<gene>
    <name evidence="7" type="ORF">L207DRAFT_423864</name>
</gene>
<dbReference type="PANTHER" id="PTHR10039">
    <property type="entry name" value="AMELOGENIN"/>
    <property type="match status" value="1"/>
</dbReference>
<accession>A0A2J6RXB1</accession>